<accession>A0A0A1U132</accession>
<organism evidence="2 3">
    <name type="scientific">Entamoeba invadens IP1</name>
    <dbReference type="NCBI Taxonomy" id="370355"/>
    <lineage>
        <taxon>Eukaryota</taxon>
        <taxon>Amoebozoa</taxon>
        <taxon>Evosea</taxon>
        <taxon>Archamoebae</taxon>
        <taxon>Mastigamoebida</taxon>
        <taxon>Entamoebidae</taxon>
        <taxon>Entamoeba</taxon>
    </lineage>
</organism>
<dbReference type="EMBL" id="KB207008">
    <property type="protein sequence ID" value="ELP86211.1"/>
    <property type="molecule type" value="Genomic_DNA"/>
</dbReference>
<dbReference type="RefSeq" id="XP_004185557.1">
    <property type="nucleotide sequence ID" value="XM_004185509.1"/>
</dbReference>
<proteinExistence type="predicted"/>
<evidence type="ECO:0000313" key="3">
    <source>
        <dbReference type="Proteomes" id="UP000014680"/>
    </source>
</evidence>
<dbReference type="KEGG" id="eiv:EIN_245240"/>
<gene>
    <name evidence="2" type="ORF">EIN_245240</name>
</gene>
<evidence type="ECO:0008006" key="4">
    <source>
        <dbReference type="Google" id="ProtNLM"/>
    </source>
</evidence>
<dbReference type="VEuPathDB" id="AmoebaDB:EIN_245240"/>
<evidence type="ECO:0000256" key="1">
    <source>
        <dbReference type="SAM" id="MobiDB-lite"/>
    </source>
</evidence>
<keyword evidence="3" id="KW-1185">Reference proteome</keyword>
<protein>
    <recommendedName>
        <fullName evidence="4">TLDc domain-containing protein</fullName>
    </recommendedName>
</protein>
<dbReference type="AlphaFoldDB" id="A0A0A1U132"/>
<reference evidence="2 3" key="1">
    <citation type="submission" date="2012-10" db="EMBL/GenBank/DDBJ databases">
        <authorList>
            <person name="Zafar N."/>
            <person name="Inman J."/>
            <person name="Hall N."/>
            <person name="Lorenzi H."/>
            <person name="Caler E."/>
        </authorList>
    </citation>
    <scope>NUCLEOTIDE SEQUENCE [LARGE SCALE GENOMIC DNA]</scope>
    <source>
        <strain evidence="2 3">IP1</strain>
    </source>
</reference>
<dbReference type="Proteomes" id="UP000014680">
    <property type="component" value="Unassembled WGS sequence"/>
</dbReference>
<dbReference type="GeneID" id="14885187"/>
<feature type="compositionally biased region" description="Basic and acidic residues" evidence="1">
    <location>
        <begin position="76"/>
        <end position="87"/>
    </location>
</feature>
<sequence length="417" mass="48081">MNDLIELNNTLPFCVDKNELVTGEVLDYILKKFKEEILSDIDALLTNSNPITTFITKETIDDNFGSQQMDFSPSKTDTKETKEEKPLLSKTTPPDVNNPQNFIFISQQQKEEKLRPKSNSLSPSLPVKVYPVLPNFANNKKPIDKISPPPVFPSKTREIKNGFNKVSYPSLSPPSHNKLEIKEIPKMTRGDEKQTQKMSIENGTKGLNLLNENFEQKKSPSIQHPQKSILDTTDVDFLVIENCRADFYKWISCAKFEVLYDSERPIPITKSCSQDFFEKVHNIPKCAFFVFCDECVFGFYSESQTLYLSPLDFLFGVKATARSVNKRPNRFFVPQFSQNVLFTLFGEKQNRSERGRDLFALEVGYKNVLSVRQKEDKSFQREIGKHFVDRAKRVNLESFLPSTWDFVVRRVICITFK</sequence>
<evidence type="ECO:0000313" key="2">
    <source>
        <dbReference type="EMBL" id="ELP86211.1"/>
    </source>
</evidence>
<feature type="region of interest" description="Disordered" evidence="1">
    <location>
        <begin position="65"/>
        <end position="93"/>
    </location>
</feature>
<name>A0A0A1U132_ENTIV</name>